<dbReference type="EMBL" id="CP090614">
    <property type="protein sequence ID" value="UTT84071.1"/>
    <property type="molecule type" value="Genomic_DNA"/>
</dbReference>
<gene>
    <name evidence="2" type="ORF">LZI70_10315</name>
</gene>
<proteinExistence type="predicted"/>
<dbReference type="Pfam" id="PF01755">
    <property type="entry name" value="Glyco_transf_25"/>
    <property type="match status" value="1"/>
</dbReference>
<dbReference type="CDD" id="cd06532">
    <property type="entry name" value="Glyco_transf_25"/>
    <property type="match status" value="1"/>
</dbReference>
<evidence type="ECO:0000313" key="3">
    <source>
        <dbReference type="Proteomes" id="UP001059120"/>
    </source>
</evidence>
<evidence type="ECO:0000259" key="1">
    <source>
        <dbReference type="Pfam" id="PF01755"/>
    </source>
</evidence>
<feature type="domain" description="Glycosyl transferase family 25" evidence="1">
    <location>
        <begin position="2"/>
        <end position="184"/>
    </location>
</feature>
<protein>
    <submittedName>
        <fullName evidence="2">Glycosyltransferase family 25 protein</fullName>
    </submittedName>
</protein>
<accession>A0ABY5G2W6</accession>
<keyword evidence="3" id="KW-1185">Reference proteome</keyword>
<organism evidence="2 3">
    <name type="scientific">Vibrio pelagius</name>
    <dbReference type="NCBI Taxonomy" id="28169"/>
    <lineage>
        <taxon>Bacteria</taxon>
        <taxon>Pseudomonadati</taxon>
        <taxon>Pseudomonadota</taxon>
        <taxon>Gammaproteobacteria</taxon>
        <taxon>Vibrionales</taxon>
        <taxon>Vibrionaceae</taxon>
        <taxon>Vibrio</taxon>
    </lineage>
</organism>
<name>A0ABY5G2W6_VIBPE</name>
<sequence length="255" mass="30450">MQIMILSMITSEERRRKISELMACENISFTFFNATNIHEIRNHESVHNETSQKTLRRKNYFLTDSEIACAYSHIKMWEKVVEDNENTIILEDNFRIEDQYIGRLSTLLNNIYQSFCKNNLNYLKISHQREEKLRKINFQVDDKFNIGYSQRTTAGTSGYIISPKAAKQLIKRYKEIIEPVDDFIEKPWRSGISVQHLSPAIIHRDKQTKSQIGSNRKRQRRKTTKAIIMKESFRFYEQLMHKLYRIKFIRKSKTI</sequence>
<dbReference type="InterPro" id="IPR002654">
    <property type="entry name" value="Glyco_trans_25"/>
</dbReference>
<evidence type="ECO:0000313" key="2">
    <source>
        <dbReference type="EMBL" id="UTT84071.1"/>
    </source>
</evidence>
<dbReference type="RefSeq" id="WP_255230058.1">
    <property type="nucleotide sequence ID" value="NZ_CP090614.1"/>
</dbReference>
<dbReference type="Proteomes" id="UP001059120">
    <property type="component" value="Chromosome 1"/>
</dbReference>
<reference evidence="2" key="1">
    <citation type="submission" date="2022-01" db="EMBL/GenBank/DDBJ databases">
        <title>Alginate degradation mechanism of Vibrio pelagius WXL662.</title>
        <authorList>
            <person name="He X."/>
        </authorList>
    </citation>
    <scope>NUCLEOTIDE SEQUENCE</scope>
    <source>
        <strain evidence="2">WXL662</strain>
    </source>
</reference>